<organism evidence="1 2">
    <name type="scientific">Streptomyces aureus</name>
    <dbReference type="NCBI Taxonomy" id="193461"/>
    <lineage>
        <taxon>Bacteria</taxon>
        <taxon>Bacillati</taxon>
        <taxon>Actinomycetota</taxon>
        <taxon>Actinomycetes</taxon>
        <taxon>Kitasatosporales</taxon>
        <taxon>Streptomycetaceae</taxon>
        <taxon>Streptomyces</taxon>
    </lineage>
</organism>
<keyword evidence="2" id="KW-1185">Reference proteome</keyword>
<dbReference type="InterPro" id="IPR027417">
    <property type="entry name" value="P-loop_NTPase"/>
</dbReference>
<protein>
    <submittedName>
        <fullName evidence="1">ATP-binding protein</fullName>
    </submittedName>
</protein>
<proteinExistence type="predicted"/>
<dbReference type="Gene3D" id="3.40.50.300">
    <property type="entry name" value="P-loop containing nucleotide triphosphate hydrolases"/>
    <property type="match status" value="2"/>
</dbReference>
<dbReference type="RefSeq" id="WP_372566168.1">
    <property type="nucleotide sequence ID" value="NZ_JBGOSP010000033.1"/>
</dbReference>
<dbReference type="Pfam" id="PF12846">
    <property type="entry name" value="AAA_10"/>
    <property type="match status" value="1"/>
</dbReference>
<accession>A0ABV4SVC2</accession>
<evidence type="ECO:0000313" key="2">
    <source>
        <dbReference type="Proteomes" id="UP001571476"/>
    </source>
</evidence>
<dbReference type="Proteomes" id="UP001571476">
    <property type="component" value="Unassembled WGS sequence"/>
</dbReference>
<evidence type="ECO:0000313" key="1">
    <source>
        <dbReference type="EMBL" id="MFA3842120.1"/>
    </source>
</evidence>
<dbReference type="GO" id="GO:0005524">
    <property type="term" value="F:ATP binding"/>
    <property type="evidence" value="ECO:0007669"/>
    <property type="project" value="UniProtKB-KW"/>
</dbReference>
<dbReference type="PIRSF" id="PIRSF015040">
    <property type="entry name" value="ATPase_SAG2001_prd"/>
    <property type="match status" value="1"/>
</dbReference>
<dbReference type="SUPFAM" id="SSF52540">
    <property type="entry name" value="P-loop containing nucleoside triphosphate hydrolases"/>
    <property type="match status" value="1"/>
</dbReference>
<keyword evidence="1" id="KW-0547">Nucleotide-binding</keyword>
<dbReference type="EMBL" id="JBGOSP010000033">
    <property type="protein sequence ID" value="MFA3842120.1"/>
    <property type="molecule type" value="Genomic_DNA"/>
</dbReference>
<reference evidence="1 2" key="1">
    <citation type="submission" date="2024-08" db="EMBL/GenBank/DDBJ databases">
        <title>Genome sequence of Streptomyces aureus CACIA-1.46HGO.</title>
        <authorList>
            <person name="Evangelista-Martinez Z."/>
        </authorList>
    </citation>
    <scope>NUCLEOTIDE SEQUENCE [LARGE SCALE GENOMIC DNA]</scope>
    <source>
        <strain evidence="1 2">CACIA-1.46HGO</strain>
    </source>
</reference>
<comment type="caution">
    <text evidence="1">The sequence shown here is derived from an EMBL/GenBank/DDBJ whole genome shotgun (WGS) entry which is preliminary data.</text>
</comment>
<name>A0ABV4SVC2_9ACTN</name>
<gene>
    <name evidence="1" type="ORF">ACEG43_39020</name>
</gene>
<sequence length="875" mass="95739">MKMPIRHVAGNVVWTVHGTVWALFRVQGVDQVHSSKTAKLRRLKALEALVKKLVGESMWLSLCPQVDPRAVVRAMTEDIDMAASPAYTQVAHRVLDTLEGLELTGRTDWLAIPLPAHSRRQRIADTAGAAKAEVALQMGLLPAPMSRKEEGRRLAQAAQMAATWPGTVVIRPASEAEILWIYGHSARRGVLEPLLPTPDTARAIVNRGRTVAALGQAVLTEGAIDGTLAGDEERRGAGIFKRRWLEVATEHGASYQSFLTLSEMPEAFRFPGSEYLAALDTFDFPVDWVVRLNVTPGTVAEAKTRRKARDLAGQPEEWAHDPAGVPASIGKAADSLAENRERLTASKGEVDVRAMVAFCVWGASPQEVEQRAGQLTAEFGGDDYTLDRPLGGQEHLFYGMLPGARTPQAMASYAQYLLARDFCMAGPWAATELGDERGPLYGWQLTGGGARPVLMDFTRGPKKRTSASAAFLGELGGGKSYAMKCAVYWTLAAGRKKGVPGSRGRAVIVDRTPKQEWLRFARACPGHTELITTDSSAAVCLDPFRVFTQVRGQAPVDISEAQRRCESFLHMLLGIQSMDEAGDVLSEAVAHVLASTKPSMRALMAHLTERGVRDDDAACRSLARKLNMHARRDIARAVFDESLPVIDTDADSVVFSVAQLTLPKKWELEPGHFERLSPEKVFGRAALYLIAAICRHIAFDPRHEAEFCQVVWDECWWLTSAPEGLDLLLELVRDGRKHNSGVLVGSHDPDDIGPDTEVGRIVRGLFPRRHLFRQTNKELARRGLDFLDLDPNDPELLEMVTTLLSPLDESEVVQAQRAGECLVRDLFGRIGAMRVQMPLDPALADVIRSDPEQGQADAGPDGEELVANGMEAVTA</sequence>
<keyword evidence="1" id="KW-0067">ATP-binding</keyword>
<dbReference type="InterPro" id="IPR016628">
    <property type="entry name" value="ATPase_SAG2001_prd"/>
</dbReference>